<evidence type="ECO:0000256" key="10">
    <source>
        <dbReference type="ARBA" id="ARBA00023002"/>
    </source>
</evidence>
<dbReference type="GO" id="GO:0006633">
    <property type="term" value="P:fatty acid biosynthetic process"/>
    <property type="evidence" value="ECO:0007669"/>
    <property type="project" value="UniProtKB-KW"/>
</dbReference>
<name>A0A167TGF3_9BACL</name>
<evidence type="ECO:0000256" key="6">
    <source>
        <dbReference type="ARBA" id="ARBA00022824"/>
    </source>
</evidence>
<evidence type="ECO:0000313" key="16">
    <source>
        <dbReference type="EMBL" id="ANB60614.1"/>
    </source>
</evidence>
<organism evidence="16 17">
    <name type="scientific">Anoxybacteroides amylolyticum</name>
    <dbReference type="NCBI Taxonomy" id="294699"/>
    <lineage>
        <taxon>Bacteria</taxon>
        <taxon>Bacillati</taxon>
        <taxon>Bacillota</taxon>
        <taxon>Bacilli</taxon>
        <taxon>Bacillales</taxon>
        <taxon>Anoxybacillaceae</taxon>
        <taxon>Anoxybacteroides</taxon>
    </lineage>
</organism>
<evidence type="ECO:0000256" key="13">
    <source>
        <dbReference type="ARBA" id="ARBA00023160"/>
    </source>
</evidence>
<evidence type="ECO:0000256" key="4">
    <source>
        <dbReference type="ARBA" id="ARBA00022692"/>
    </source>
</evidence>
<keyword evidence="11" id="KW-0443">Lipid metabolism</keyword>
<feature type="domain" description="Fatty acid hydroxylase" evidence="15">
    <location>
        <begin position="25"/>
        <end position="167"/>
    </location>
</feature>
<comment type="cofactor">
    <cofactor evidence="1">
        <name>Zn(2+)</name>
        <dbReference type="ChEBI" id="CHEBI:29105"/>
    </cofactor>
</comment>
<evidence type="ECO:0000256" key="2">
    <source>
        <dbReference type="ARBA" id="ARBA00004477"/>
    </source>
</evidence>
<keyword evidence="17" id="KW-1185">Reference proteome</keyword>
<dbReference type="AlphaFoldDB" id="A0A167TGF3"/>
<dbReference type="InterPro" id="IPR014430">
    <property type="entry name" value="Scs7"/>
</dbReference>
<evidence type="ECO:0000313" key="17">
    <source>
        <dbReference type="Proteomes" id="UP000076865"/>
    </source>
</evidence>
<reference evidence="16 17" key="1">
    <citation type="journal article" date="2006" name="Syst. Appl. Microbiol.">
        <title>Anoxybacillus amylolyticus sp. nov., a thermophilic amylase producing bacterium isolated from Mount Rittmann (Antarctica).</title>
        <authorList>
            <person name="Poli A."/>
            <person name="Esposito E."/>
            <person name="Lama L."/>
            <person name="Orlando P."/>
            <person name="Nicolaus G."/>
            <person name="de Appolonia F."/>
            <person name="Gambacorta A."/>
            <person name="Nicolaus B."/>
        </authorList>
    </citation>
    <scope>NUCLEOTIDE SEQUENCE [LARGE SCALE GENOMIC DNA]</scope>
    <source>
        <strain evidence="16 17">DSM 15939</strain>
    </source>
</reference>
<comment type="subcellular location">
    <subcellularLocation>
        <location evidence="2">Endoplasmic reticulum membrane</location>
        <topology evidence="2">Multi-pass membrane protein</topology>
    </subcellularLocation>
</comment>
<dbReference type="Pfam" id="PF04116">
    <property type="entry name" value="FA_hydroxylase"/>
    <property type="match status" value="1"/>
</dbReference>
<keyword evidence="5" id="KW-0479">Metal-binding</keyword>
<accession>A0A167TGF3</accession>
<feature type="transmembrane region" description="Helical" evidence="14">
    <location>
        <begin position="75"/>
        <end position="94"/>
    </location>
</feature>
<keyword evidence="8" id="KW-0862">Zinc</keyword>
<dbReference type="PATRIC" id="fig|294699.3.peg.1936"/>
<keyword evidence="10" id="KW-0560">Oxidoreductase</keyword>
<evidence type="ECO:0000256" key="12">
    <source>
        <dbReference type="ARBA" id="ARBA00023136"/>
    </source>
</evidence>
<protein>
    <submittedName>
        <fullName evidence="16">Fatty acid hydroxylase superfamily protein</fullName>
    </submittedName>
</protein>
<keyword evidence="6" id="KW-0256">Endoplasmic reticulum</keyword>
<dbReference type="GO" id="GO:0016020">
    <property type="term" value="C:membrane"/>
    <property type="evidence" value="ECO:0007669"/>
    <property type="project" value="InterPro"/>
</dbReference>
<evidence type="ECO:0000256" key="5">
    <source>
        <dbReference type="ARBA" id="ARBA00022723"/>
    </source>
</evidence>
<evidence type="ECO:0000256" key="9">
    <source>
        <dbReference type="ARBA" id="ARBA00022989"/>
    </source>
</evidence>
<dbReference type="KEGG" id="aamy:GFC30_1890"/>
<evidence type="ECO:0000256" key="3">
    <source>
        <dbReference type="ARBA" id="ARBA00022516"/>
    </source>
</evidence>
<keyword evidence="7" id="KW-0276">Fatty acid metabolism</keyword>
<sequence>MSATAFISLIATVVLAENWVVFLPFFLGIVLYVVSEYLTHRFLFHMKPPKHPFLLSLLKRLHYDHHVHPNDLERLFLPIWYSLPQMIVISIATYLLFPQLAYAFAIYAGLSVALLYYEWTHYVAHRPVQPRTKWGKWMKKIHLWHHYKNENFWFGVTNPSMDIVFGTFKEEKDVPRSETAKQLMNKK</sequence>
<dbReference type="Proteomes" id="UP000076865">
    <property type="component" value="Chromosome"/>
</dbReference>
<keyword evidence="4 14" id="KW-0812">Transmembrane</keyword>
<evidence type="ECO:0000256" key="1">
    <source>
        <dbReference type="ARBA" id="ARBA00001947"/>
    </source>
</evidence>
<dbReference type="InterPro" id="IPR006694">
    <property type="entry name" value="Fatty_acid_hydroxylase"/>
</dbReference>
<evidence type="ECO:0000256" key="7">
    <source>
        <dbReference type="ARBA" id="ARBA00022832"/>
    </source>
</evidence>
<dbReference type="EMBL" id="CP015438">
    <property type="protein sequence ID" value="ANB60614.1"/>
    <property type="molecule type" value="Genomic_DNA"/>
</dbReference>
<evidence type="ECO:0000256" key="14">
    <source>
        <dbReference type="SAM" id="Phobius"/>
    </source>
</evidence>
<dbReference type="GO" id="GO:0080132">
    <property type="term" value="F:fatty acid 2-hydroxylase activity"/>
    <property type="evidence" value="ECO:0007669"/>
    <property type="project" value="InterPro"/>
</dbReference>
<evidence type="ECO:0000259" key="15">
    <source>
        <dbReference type="Pfam" id="PF04116"/>
    </source>
</evidence>
<keyword evidence="9 14" id="KW-1133">Transmembrane helix</keyword>
<keyword evidence="3" id="KW-0444">Lipid biosynthesis</keyword>
<keyword evidence="12 14" id="KW-0472">Membrane</keyword>
<proteinExistence type="predicted"/>
<keyword evidence="13" id="KW-0275">Fatty acid biosynthesis</keyword>
<evidence type="ECO:0000256" key="8">
    <source>
        <dbReference type="ARBA" id="ARBA00022833"/>
    </source>
</evidence>
<dbReference type="GO" id="GO:0005506">
    <property type="term" value="F:iron ion binding"/>
    <property type="evidence" value="ECO:0007669"/>
    <property type="project" value="InterPro"/>
</dbReference>
<gene>
    <name evidence="16" type="ORF">GFC30_1890</name>
</gene>
<dbReference type="PANTHER" id="PTHR12863:SF1">
    <property type="entry name" value="FATTY ACID 2-HYDROXYLASE"/>
    <property type="match status" value="1"/>
</dbReference>
<dbReference type="OrthoDB" id="9784228at2"/>
<evidence type="ECO:0000256" key="11">
    <source>
        <dbReference type="ARBA" id="ARBA00023098"/>
    </source>
</evidence>
<dbReference type="PANTHER" id="PTHR12863">
    <property type="entry name" value="FATTY ACID HYDROXYLASE"/>
    <property type="match status" value="1"/>
</dbReference>
<feature type="transmembrane region" description="Helical" evidence="14">
    <location>
        <begin position="100"/>
        <end position="117"/>
    </location>
</feature>